<protein>
    <submittedName>
        <fullName evidence="1">Uncharacterized protein</fullName>
    </submittedName>
</protein>
<dbReference type="Proteomes" id="UP001320544">
    <property type="component" value="Chromosome"/>
</dbReference>
<reference evidence="1 2" key="1">
    <citation type="submission" date="2022-01" db="EMBL/GenBank/DDBJ databases">
        <title>Novel bile acid biosynthetic pathways are enriched in the microbiome of centenarians.</title>
        <authorList>
            <person name="Sato Y."/>
            <person name="Atarashi K."/>
            <person name="Plichta R.D."/>
            <person name="Arai Y."/>
            <person name="Sasajima S."/>
            <person name="Kearney M.S."/>
            <person name="Suda W."/>
            <person name="Takeshita K."/>
            <person name="Sasaki T."/>
            <person name="Okamoto S."/>
            <person name="Skelly N.A."/>
            <person name="Okamura Y."/>
            <person name="Vlamakis H."/>
            <person name="Li Y."/>
            <person name="Tanoue T."/>
            <person name="Takei H."/>
            <person name="Nittono H."/>
            <person name="Narushima S."/>
            <person name="Irie J."/>
            <person name="Itoh H."/>
            <person name="Moriya K."/>
            <person name="Sugiura Y."/>
            <person name="Suematsu M."/>
            <person name="Moritoki N."/>
            <person name="Shibata S."/>
            <person name="Littman R.D."/>
            <person name="Fischbach A.M."/>
            <person name="Uwamino Y."/>
            <person name="Inoue T."/>
            <person name="Honda A."/>
            <person name="Hattori M."/>
            <person name="Murai T."/>
            <person name="Xavier J.R."/>
            <person name="Hirose N."/>
            <person name="Honda K."/>
        </authorList>
    </citation>
    <scope>NUCLEOTIDE SEQUENCE [LARGE SCALE GENOMIC DNA]</scope>
    <source>
        <strain evidence="1 2">CE91-St30</strain>
    </source>
</reference>
<sequence length="178" mass="20072">MHALETLFVNPVPEPNGYIGTTIRKRFMAISHSRIGERQLHVNAHRRHNGPCSSHPIDYAFVEQGADNMNRCLSLALKITAFLERRVVSIDHISDALDKHPAALREFDARGAPVEDPEPDLSLHERHMLAQRRLGDIEFFGCFTEIQLIGQFDQFPTVGNIHSDIPYCSPTAIQIHTA</sequence>
<keyword evidence="2" id="KW-1185">Reference proteome</keyword>
<evidence type="ECO:0000313" key="1">
    <source>
        <dbReference type="EMBL" id="BDE96474.1"/>
    </source>
</evidence>
<accession>A0ABM7WJJ9</accession>
<organism evidence="1 2">
    <name type="scientific">Raoultibacter timonensis</name>
    <dbReference type="NCBI Taxonomy" id="1907662"/>
    <lineage>
        <taxon>Bacteria</taxon>
        <taxon>Bacillati</taxon>
        <taxon>Actinomycetota</taxon>
        <taxon>Coriobacteriia</taxon>
        <taxon>Eggerthellales</taxon>
        <taxon>Eggerthellaceae</taxon>
        <taxon>Raoultibacter</taxon>
    </lineage>
</organism>
<name>A0ABM7WJJ9_9ACTN</name>
<dbReference type="EMBL" id="AP025564">
    <property type="protein sequence ID" value="BDE96474.1"/>
    <property type="molecule type" value="Genomic_DNA"/>
</dbReference>
<evidence type="ECO:0000313" key="2">
    <source>
        <dbReference type="Proteomes" id="UP001320544"/>
    </source>
</evidence>
<proteinExistence type="predicted"/>
<gene>
    <name evidence="1" type="ORF">CE91St30_18070</name>
</gene>